<dbReference type="RefSeq" id="XP_018031932.1">
    <property type="nucleotide sequence ID" value="XM_018183224.1"/>
</dbReference>
<dbReference type="InParanoid" id="A0A177C4B6"/>
<feature type="transmembrane region" description="Helical" evidence="1">
    <location>
        <begin position="27"/>
        <end position="48"/>
    </location>
</feature>
<reference evidence="2 3" key="1">
    <citation type="submission" date="2016-05" db="EMBL/GenBank/DDBJ databases">
        <title>Comparative analysis of secretome profiles of manganese(II)-oxidizing ascomycete fungi.</title>
        <authorList>
            <consortium name="DOE Joint Genome Institute"/>
            <person name="Zeiner C.A."/>
            <person name="Purvine S.O."/>
            <person name="Zink E.M."/>
            <person name="Wu S."/>
            <person name="Pasa-Tolic L."/>
            <person name="Chaput D.L."/>
            <person name="Haridas S."/>
            <person name="Grigoriev I.V."/>
            <person name="Santelli C.M."/>
            <person name="Hansel C.M."/>
        </authorList>
    </citation>
    <scope>NUCLEOTIDE SEQUENCE [LARGE SCALE GENOMIC DNA]</scope>
    <source>
        <strain evidence="2 3">AP3s5-JAC2a</strain>
    </source>
</reference>
<keyword evidence="3" id="KW-1185">Reference proteome</keyword>
<accession>A0A177C4B6</accession>
<evidence type="ECO:0000256" key="1">
    <source>
        <dbReference type="SAM" id="Phobius"/>
    </source>
</evidence>
<dbReference type="AlphaFoldDB" id="A0A177C4B6"/>
<gene>
    <name evidence="2" type="ORF">CC84DRAFT_1221057</name>
</gene>
<evidence type="ECO:0000313" key="2">
    <source>
        <dbReference type="EMBL" id="OAG01567.1"/>
    </source>
</evidence>
<keyword evidence="1" id="KW-1133">Transmembrane helix</keyword>
<protein>
    <submittedName>
        <fullName evidence="2">Uncharacterized protein</fullName>
    </submittedName>
</protein>
<dbReference type="Proteomes" id="UP000077069">
    <property type="component" value="Unassembled WGS sequence"/>
</dbReference>
<sequence length="101" mass="11288">MAPIDLLETVHSLAKRSDDNIAGIPKGLLVILIMISGGALVVVIYGLARFMFPEKEGMRTVGAEQADYMREVRVRNLNNLMADYAPRGPYRQRQSNTRVVK</sequence>
<dbReference type="OrthoDB" id="3641893at2759"/>
<dbReference type="GeneID" id="28766710"/>
<keyword evidence="1" id="KW-0472">Membrane</keyword>
<evidence type="ECO:0000313" key="3">
    <source>
        <dbReference type="Proteomes" id="UP000077069"/>
    </source>
</evidence>
<keyword evidence="1" id="KW-0812">Transmembrane</keyword>
<name>A0A177C4B6_9PLEO</name>
<organism evidence="2 3">
    <name type="scientific">Paraphaeosphaeria sporulosa</name>
    <dbReference type="NCBI Taxonomy" id="1460663"/>
    <lineage>
        <taxon>Eukaryota</taxon>
        <taxon>Fungi</taxon>
        <taxon>Dikarya</taxon>
        <taxon>Ascomycota</taxon>
        <taxon>Pezizomycotina</taxon>
        <taxon>Dothideomycetes</taxon>
        <taxon>Pleosporomycetidae</taxon>
        <taxon>Pleosporales</taxon>
        <taxon>Massarineae</taxon>
        <taxon>Didymosphaeriaceae</taxon>
        <taxon>Paraphaeosphaeria</taxon>
    </lineage>
</organism>
<dbReference type="EMBL" id="KV441557">
    <property type="protein sequence ID" value="OAG01567.1"/>
    <property type="molecule type" value="Genomic_DNA"/>
</dbReference>
<proteinExistence type="predicted"/>